<dbReference type="Pfam" id="PF08378">
    <property type="entry name" value="NERD"/>
    <property type="match status" value="1"/>
</dbReference>
<name>A0A2M9EXV0_9BACL</name>
<accession>A0A2M9EXV0</accession>
<dbReference type="AlphaFoldDB" id="A0A2M9EXV0"/>
<feature type="domain" description="NERD" evidence="1">
    <location>
        <begin position="49"/>
        <end position="168"/>
    </location>
</feature>
<dbReference type="EMBL" id="PCGR01000004">
    <property type="protein sequence ID" value="PJK16031.1"/>
    <property type="molecule type" value="Genomic_DNA"/>
</dbReference>
<organism evidence="2 3">
    <name type="scientific">Chryseomicrobium excrementi</name>
    <dbReference type="NCBI Taxonomy" id="2041346"/>
    <lineage>
        <taxon>Bacteria</taxon>
        <taxon>Bacillati</taxon>
        <taxon>Bacillota</taxon>
        <taxon>Bacilli</taxon>
        <taxon>Bacillales</taxon>
        <taxon>Caryophanaceae</taxon>
        <taxon>Chryseomicrobium</taxon>
    </lineage>
</organism>
<comment type="caution">
    <text evidence="2">The sequence shown here is derived from an EMBL/GenBank/DDBJ whole genome shotgun (WGS) entry which is preliminary data.</text>
</comment>
<proteinExistence type="predicted"/>
<dbReference type="RefSeq" id="WP_100354435.1">
    <property type="nucleotide sequence ID" value="NZ_PCGR01000004.1"/>
</dbReference>
<evidence type="ECO:0000259" key="1">
    <source>
        <dbReference type="PROSITE" id="PS50965"/>
    </source>
</evidence>
<dbReference type="InterPro" id="IPR011528">
    <property type="entry name" value="NERD"/>
</dbReference>
<dbReference type="Proteomes" id="UP000228680">
    <property type="component" value="Unassembled WGS sequence"/>
</dbReference>
<dbReference type="OrthoDB" id="2734037at2"/>
<evidence type="ECO:0000313" key="2">
    <source>
        <dbReference type="EMBL" id="PJK16031.1"/>
    </source>
</evidence>
<gene>
    <name evidence="2" type="ORF">CQS04_12420</name>
</gene>
<protein>
    <recommendedName>
        <fullName evidence="1">NERD domain-containing protein</fullName>
    </recommendedName>
</protein>
<dbReference type="PROSITE" id="PS50965">
    <property type="entry name" value="NERD"/>
    <property type="match status" value="1"/>
</dbReference>
<keyword evidence="3" id="KW-1185">Reference proteome</keyword>
<evidence type="ECO:0000313" key="3">
    <source>
        <dbReference type="Proteomes" id="UP000228680"/>
    </source>
</evidence>
<sequence>MILYAKGGIYIEFYSYQQPIFPLEIFYAKIPNHNPQKIYLQNQLNNIKTGLRGELNVQRYLEEFQFPADSVIIHNFHSMIHSKWHIQIDYLLISRKGILLIEVKNIAGHIEFQSKPRQIVRTLDNGTVQAMDCPFTQLERNVMGLKQLNLNIPNLSTQTLVVWANRSSRLSINEIPKPHTLIMMKSISLYLTSYFKGPNTLTSNEVSHLKTALLEKTIKQRKTPFCQQYQVNKLDIRKGLYCSLCHNQLKKHIRSWVCPECKVDASEQLSANILSLFDIFDSELKVEVIHEHIPELSVKQIRSILKKLGMRNRGTGRGRIYFRED</sequence>
<reference evidence="2 3" key="1">
    <citation type="submission" date="2017-10" db="EMBL/GenBank/DDBJ databases">
        <title>Draft genome of Chryseomicrobium casticus sp. nov.</title>
        <authorList>
            <person name="Chakraborty R."/>
            <person name="Saha T."/>
        </authorList>
    </citation>
    <scope>NUCLEOTIDE SEQUENCE [LARGE SCALE GENOMIC DNA]</scope>
    <source>
        <strain evidence="2 3">ET03</strain>
    </source>
</reference>